<comment type="caution">
    <text evidence="1">The sequence shown here is derived from an EMBL/GenBank/DDBJ whole genome shotgun (WGS) entry which is preliminary data.</text>
</comment>
<sequence>MKVRFAEDAWNTRDPARVASAYTPESVWRNRSEFINGRAEIEAFLARKWKKEAEYRLIKELFAFQDNHIAVRFAYEWLDQGNNQWYRAYGNENWVFDDHGYMAKRYASINDVPIQDSERKFHWPQGRRPIEHPGLSELGL</sequence>
<dbReference type="SUPFAM" id="SSF54427">
    <property type="entry name" value="NTF2-like"/>
    <property type="match status" value="1"/>
</dbReference>
<dbReference type="InterPro" id="IPR032710">
    <property type="entry name" value="NTF2-like_dom_sf"/>
</dbReference>
<evidence type="ECO:0000313" key="1">
    <source>
        <dbReference type="EMBL" id="TMW57029.1"/>
    </source>
</evidence>
<protein>
    <recommendedName>
        <fullName evidence="3">50S ribosomal protein L21</fullName>
    </recommendedName>
</protein>
<dbReference type="EMBL" id="SPLM01000144">
    <property type="protein sequence ID" value="TMW57029.1"/>
    <property type="molecule type" value="Genomic_DNA"/>
</dbReference>
<dbReference type="Proteomes" id="UP000794436">
    <property type="component" value="Unassembled WGS sequence"/>
</dbReference>
<evidence type="ECO:0008006" key="3">
    <source>
        <dbReference type="Google" id="ProtNLM"/>
    </source>
</evidence>
<dbReference type="OrthoDB" id="14527at2759"/>
<dbReference type="PANTHER" id="PTHR31757:SF0">
    <property type="entry name" value="SLL0781 PROTEIN"/>
    <property type="match status" value="1"/>
</dbReference>
<gene>
    <name evidence="1" type="ORF">Poli38472_002954</name>
</gene>
<keyword evidence="2" id="KW-1185">Reference proteome</keyword>
<dbReference type="InterPro" id="IPR009783">
    <property type="entry name" value="DUF1348"/>
</dbReference>
<accession>A0A8K1FDL1</accession>
<evidence type="ECO:0000313" key="2">
    <source>
        <dbReference type="Proteomes" id="UP000794436"/>
    </source>
</evidence>
<dbReference type="Pfam" id="PF07080">
    <property type="entry name" value="DUF1348"/>
    <property type="match status" value="1"/>
</dbReference>
<organism evidence="1 2">
    <name type="scientific">Pythium oligandrum</name>
    <name type="common">Mycoparasitic fungus</name>
    <dbReference type="NCBI Taxonomy" id="41045"/>
    <lineage>
        <taxon>Eukaryota</taxon>
        <taxon>Sar</taxon>
        <taxon>Stramenopiles</taxon>
        <taxon>Oomycota</taxon>
        <taxon>Peronosporomycetes</taxon>
        <taxon>Pythiales</taxon>
        <taxon>Pythiaceae</taxon>
        <taxon>Pythium</taxon>
    </lineage>
</organism>
<proteinExistence type="predicted"/>
<dbReference type="PANTHER" id="PTHR31757">
    <property type="entry name" value="SLL0781 PROTEIN"/>
    <property type="match status" value="1"/>
</dbReference>
<name>A0A8K1FDL1_PYTOL</name>
<dbReference type="AlphaFoldDB" id="A0A8K1FDL1"/>
<dbReference type="Gene3D" id="3.10.450.50">
    <property type="match status" value="1"/>
</dbReference>
<reference evidence="1" key="1">
    <citation type="submission" date="2019-03" db="EMBL/GenBank/DDBJ databases">
        <title>Long read genome sequence of the mycoparasitic Pythium oligandrum ATCC 38472 isolated from sugarbeet rhizosphere.</title>
        <authorList>
            <person name="Gaulin E."/>
        </authorList>
    </citation>
    <scope>NUCLEOTIDE SEQUENCE</scope>
    <source>
        <strain evidence="1">ATCC 38472_TT</strain>
    </source>
</reference>